<feature type="compositionally biased region" description="Polar residues" evidence="1">
    <location>
        <begin position="170"/>
        <end position="180"/>
    </location>
</feature>
<evidence type="ECO:0000313" key="3">
    <source>
        <dbReference type="Proteomes" id="UP000015102"/>
    </source>
</evidence>
<sequence length="937" mass="104001">MENEKSQWPIVHVSLMKSDSNSSLIEGFNPISVSEHNSEIKEFSMESNGSLSESSQSEITDKHSTENSEENKTTYEDNDHPYYPSFDESDDFIQEEHTSIKNSQNIPYVTVNRKGASNNEPHFVEKNRNHEENYVKNSENISENSDMNIINSQNKAYVTLVRGHSESSKNEGSSGDSTTARVKEVDTDSQDSQSMSHDSVNSETHEDSTKNSNVINSQNKVYVALVRGHSENSSKEHEGSGNVSSNIEGTIEGHVSSMTQTNRSQGNDTFSSNIVNSQNKNYESTNRNHETESEASNEIYGHEDSNNNVVSSTIYKYHETNQGTVSDGNENTYIIQEKNSQKITNPEDISEEHKVISQMNTILVSPSNASKDFAEAMSHHSDSTKSEEHKIISEMNRFLEIPSESIESNIQLTTRIVNPSNSSREYAESISHHINTSQNSGTTFQESSTGQVAIETGSSVLGNESQKSSTEHRTTENVIKSFVNVYDIESQDSSTEQGTTESSTVTSTEGYIQVFNSEHQESSTKQEVKETSTGSSLNVYKSETHESDQYRKETENRGLVNVLSTDFQEVSTSINSESHEPSNEQKIIEGSTKESIQILNVESHESSNGQERIESSTRTTVNIYDSDSQQASTKQGLTETATKSSINEDLADCGFIVSKKFHEWRAQYNYERNQKSQANISSKGKNEEFSPVKQLGTFLRRMSSLIKGKFEEADDYELGIIHSKLSASQKFSSRYRSDSLSYSLSKTERGKQAYTPTVPPYVPLESKNQPVHIYPEKTMQMVYDEAAGVWNMVEIIPNGLTRSEIIVDTGDGRTQELDDLQGASATISIYSALADILTKNAPTTTTTTTTTTSTTTELPEIIKVSTTSSTADNPVLLDILKKNYIRGNGKGSKSVFSLTTAKSAIDSSTVSSNDVFDEIFGNEIISRKYLIDDGQSC</sequence>
<dbReference type="AlphaFoldDB" id="T1GQ39"/>
<dbReference type="STRING" id="36166.T1GQ39"/>
<feature type="compositionally biased region" description="Basic and acidic residues" evidence="1">
    <location>
        <begin position="229"/>
        <end position="239"/>
    </location>
</feature>
<feature type="region of interest" description="Disordered" evidence="1">
    <location>
        <begin position="39"/>
        <end position="88"/>
    </location>
</feature>
<dbReference type="HOGENOM" id="CLU_312917_0_0_1"/>
<feature type="compositionally biased region" description="Low complexity" evidence="1">
    <location>
        <begin position="190"/>
        <end position="199"/>
    </location>
</feature>
<feature type="region of interest" description="Disordered" evidence="1">
    <location>
        <begin position="229"/>
        <end position="248"/>
    </location>
</feature>
<proteinExistence type="predicted"/>
<feature type="region of interest" description="Disordered" evidence="1">
    <location>
        <begin position="602"/>
        <end position="636"/>
    </location>
</feature>
<feature type="compositionally biased region" description="Low complexity" evidence="1">
    <location>
        <begin position="45"/>
        <end position="58"/>
    </location>
</feature>
<feature type="compositionally biased region" description="Polar residues" evidence="1">
    <location>
        <begin position="259"/>
        <end position="285"/>
    </location>
</feature>
<dbReference type="EMBL" id="CAQQ02075105">
    <property type="status" value="NOT_ANNOTATED_CDS"/>
    <property type="molecule type" value="Genomic_DNA"/>
</dbReference>
<reference evidence="3" key="1">
    <citation type="submission" date="2013-02" db="EMBL/GenBank/DDBJ databases">
        <authorList>
            <person name="Hughes D."/>
        </authorList>
    </citation>
    <scope>NUCLEOTIDE SEQUENCE</scope>
    <source>
        <strain>Durham</strain>
        <strain evidence="3">NC isolate 2 -- Noor lab</strain>
    </source>
</reference>
<name>T1GQ39_MEGSC</name>
<feature type="region of interest" description="Disordered" evidence="1">
    <location>
        <begin position="162"/>
        <end position="217"/>
    </location>
</feature>
<feature type="region of interest" description="Disordered" evidence="1">
    <location>
        <begin position="259"/>
        <end position="306"/>
    </location>
</feature>
<dbReference type="Proteomes" id="UP000015102">
    <property type="component" value="Unassembled WGS sequence"/>
</dbReference>
<keyword evidence="3" id="KW-1185">Reference proteome</keyword>
<accession>T1GQ39</accession>
<organism evidence="2 3">
    <name type="scientific">Megaselia scalaris</name>
    <name type="common">Humpbacked fly</name>
    <name type="synonym">Phora scalaris</name>
    <dbReference type="NCBI Taxonomy" id="36166"/>
    <lineage>
        <taxon>Eukaryota</taxon>
        <taxon>Metazoa</taxon>
        <taxon>Ecdysozoa</taxon>
        <taxon>Arthropoda</taxon>
        <taxon>Hexapoda</taxon>
        <taxon>Insecta</taxon>
        <taxon>Pterygota</taxon>
        <taxon>Neoptera</taxon>
        <taxon>Endopterygota</taxon>
        <taxon>Diptera</taxon>
        <taxon>Brachycera</taxon>
        <taxon>Muscomorpha</taxon>
        <taxon>Platypezoidea</taxon>
        <taxon>Phoridae</taxon>
        <taxon>Megaseliini</taxon>
        <taxon>Megaselia</taxon>
    </lineage>
</organism>
<protein>
    <submittedName>
        <fullName evidence="2">Uncharacterized protein</fullName>
    </submittedName>
</protein>
<feature type="compositionally biased region" description="Basic and acidic residues" evidence="1">
    <location>
        <begin position="59"/>
        <end position="80"/>
    </location>
</feature>
<dbReference type="EnsemblMetazoa" id="MESCA005738-RA">
    <property type="protein sequence ID" value="MESCA005738-PA"/>
    <property type="gene ID" value="MESCA005738"/>
</dbReference>
<reference evidence="2" key="2">
    <citation type="submission" date="2015-06" db="UniProtKB">
        <authorList>
            <consortium name="EnsemblMetazoa"/>
        </authorList>
    </citation>
    <scope>IDENTIFICATION</scope>
</reference>
<evidence type="ECO:0000256" key="1">
    <source>
        <dbReference type="SAM" id="MobiDB-lite"/>
    </source>
</evidence>
<evidence type="ECO:0000313" key="2">
    <source>
        <dbReference type="EnsemblMetazoa" id="MESCA005738-PA"/>
    </source>
</evidence>